<evidence type="ECO:0000259" key="1">
    <source>
        <dbReference type="PROSITE" id="PS51186"/>
    </source>
</evidence>
<feature type="domain" description="N-acetyltransferase" evidence="1">
    <location>
        <begin position="11"/>
        <end position="202"/>
    </location>
</feature>
<dbReference type="PANTHER" id="PTHR41700">
    <property type="entry name" value="GCN5-RELATED N-ACETYLTRANSFERASE"/>
    <property type="match status" value="1"/>
</dbReference>
<accession>A0ABN2EWZ4</accession>
<comment type="caution">
    <text evidence="2">The sequence shown here is derived from an EMBL/GenBank/DDBJ whole genome shotgun (WGS) entry which is preliminary data.</text>
</comment>
<dbReference type="Gene3D" id="3.40.630.30">
    <property type="match status" value="1"/>
</dbReference>
<dbReference type="InterPro" id="IPR000182">
    <property type="entry name" value="GNAT_dom"/>
</dbReference>
<name>A0ABN2EWZ4_9ACTN</name>
<dbReference type="EMBL" id="BAAANE010000002">
    <property type="protein sequence ID" value="GAA1620639.1"/>
    <property type="molecule type" value="Genomic_DNA"/>
</dbReference>
<dbReference type="InterPro" id="IPR038764">
    <property type="entry name" value="GNAT_N_AcTrfase_prd"/>
</dbReference>
<evidence type="ECO:0000313" key="2">
    <source>
        <dbReference type="EMBL" id="GAA1620639.1"/>
    </source>
</evidence>
<sequence>MTAQSTTDGFRTVTLTTPAQYAEAAALYRSVFGYRQPDYGLNPRLLGALVSNGGSVVGVLDEADRIVAFAYGFCGTDGQTSYHYSQSAVVAADRQGLGLGRRLKRAQREVALQHGMTRMRWTYDPIQTRNGHFNLDVLGARGRWFKQNMYGEPWTDRVIVEWDLGAEDRPANSRLPVPALTEADWGIPGGDGDHLWLALPSDFSALAASRPEVAEQVRRDVRSAFTDLLGKAVVALSCRRLDGETAVYHFGPAPEAGDV</sequence>
<reference evidence="2 3" key="1">
    <citation type="journal article" date="2019" name="Int. J. Syst. Evol. Microbiol.">
        <title>The Global Catalogue of Microorganisms (GCM) 10K type strain sequencing project: providing services to taxonomists for standard genome sequencing and annotation.</title>
        <authorList>
            <consortium name="The Broad Institute Genomics Platform"/>
            <consortium name="The Broad Institute Genome Sequencing Center for Infectious Disease"/>
            <person name="Wu L."/>
            <person name="Ma J."/>
        </authorList>
    </citation>
    <scope>NUCLEOTIDE SEQUENCE [LARGE SCALE GENOMIC DNA]</scope>
    <source>
        <strain evidence="2 3">JCM 14306</strain>
    </source>
</reference>
<organism evidence="2 3">
    <name type="scientific">Kribbella alba</name>
    <dbReference type="NCBI Taxonomy" id="190197"/>
    <lineage>
        <taxon>Bacteria</taxon>
        <taxon>Bacillati</taxon>
        <taxon>Actinomycetota</taxon>
        <taxon>Actinomycetes</taxon>
        <taxon>Propionibacteriales</taxon>
        <taxon>Kribbellaceae</taxon>
        <taxon>Kribbella</taxon>
    </lineage>
</organism>
<dbReference type="Proteomes" id="UP001501319">
    <property type="component" value="Unassembled WGS sequence"/>
</dbReference>
<proteinExistence type="predicted"/>
<protein>
    <submittedName>
        <fullName evidence="2">GNAT family N-acetyltransferase</fullName>
    </submittedName>
</protein>
<gene>
    <name evidence="2" type="ORF">GCM10009744_04380</name>
</gene>
<dbReference type="RefSeq" id="WP_344108035.1">
    <property type="nucleotide sequence ID" value="NZ_BAAANE010000002.1"/>
</dbReference>
<dbReference type="PANTHER" id="PTHR41700:SF1">
    <property type="entry name" value="N-ACETYLTRANSFERASE DOMAIN-CONTAINING PROTEIN"/>
    <property type="match status" value="1"/>
</dbReference>
<dbReference type="InterPro" id="IPR016181">
    <property type="entry name" value="Acyl_CoA_acyltransferase"/>
</dbReference>
<keyword evidence="3" id="KW-1185">Reference proteome</keyword>
<evidence type="ECO:0000313" key="3">
    <source>
        <dbReference type="Proteomes" id="UP001501319"/>
    </source>
</evidence>
<dbReference type="PROSITE" id="PS51186">
    <property type="entry name" value="GNAT"/>
    <property type="match status" value="1"/>
</dbReference>
<dbReference type="SUPFAM" id="SSF55729">
    <property type="entry name" value="Acyl-CoA N-acyltransferases (Nat)"/>
    <property type="match status" value="1"/>
</dbReference>